<dbReference type="AlphaFoldDB" id="A0ABD1K2C3"/>
<protein>
    <recommendedName>
        <fullName evidence="7">EGF-like domain-containing protein</fullName>
    </recommendedName>
</protein>
<evidence type="ECO:0000256" key="5">
    <source>
        <dbReference type="PROSITE-ProRule" id="PRU00076"/>
    </source>
</evidence>
<feature type="disulfide bond" evidence="5">
    <location>
        <begin position="120"/>
        <end position="129"/>
    </location>
</feature>
<keyword evidence="1 5" id="KW-0245">EGF-like domain</keyword>
<evidence type="ECO:0000256" key="1">
    <source>
        <dbReference type="ARBA" id="ARBA00022536"/>
    </source>
</evidence>
<dbReference type="SMART" id="SM00180">
    <property type="entry name" value="EGF_Lam"/>
    <property type="match status" value="4"/>
</dbReference>
<evidence type="ECO:0000313" key="9">
    <source>
        <dbReference type="Proteomes" id="UP001591681"/>
    </source>
</evidence>
<dbReference type="PRINTS" id="PR00011">
    <property type="entry name" value="EGFLAMININ"/>
</dbReference>
<feature type="disulfide bond" evidence="5">
    <location>
        <begin position="218"/>
        <end position="227"/>
    </location>
</feature>
<keyword evidence="2" id="KW-0732">Signal</keyword>
<dbReference type="InterPro" id="IPR002049">
    <property type="entry name" value="LE_dom"/>
</dbReference>
<keyword evidence="3" id="KW-0677">Repeat</keyword>
<name>A0ABD1K2C3_9TELE</name>
<evidence type="ECO:0000256" key="6">
    <source>
        <dbReference type="SAM" id="MobiDB-lite"/>
    </source>
</evidence>
<feature type="domain" description="EGF-like" evidence="7">
    <location>
        <begin position="198"/>
        <end position="228"/>
    </location>
</feature>
<accession>A0ABD1K2C3</accession>
<sequence length="376" mass="39689">MAEEPGIPAQSAISHGVAINSCIGGRLAAPGPSSRCGAPCCTLMCPSAKGQMRDIRLPQSPPPPHSPDAPQKHPPIQQLLYQSLEPCLCCEPGYWGPHCSNRCQCKNGALCNPITGACVCTDGYQGWRCEDQCEPGYYGKGCQLLCQCLNGATCHHETGECICAPGYTGALSVPLQGHDIGSVCAQPCPFGKYGINCAIECSCRNGGLCDHISGQCECMAGYSGKRCQEECPVGTYGPQCALHCDCQNGAKCYHINGACLCDTGFKGPHCQDRFCPPGLYGLICDKYCPCNTTNTISCHPLSGECSCAAGWTGLYCNETCPPGYHGEDCNEPCQCANGADCHGITGACICAPGYMVSAQRSYRGHTKCHIKHATVI</sequence>
<dbReference type="Gene3D" id="2.170.300.10">
    <property type="entry name" value="Tie2 ligand-binding domain superfamily"/>
    <property type="match status" value="2"/>
</dbReference>
<evidence type="ECO:0000256" key="2">
    <source>
        <dbReference type="ARBA" id="ARBA00022729"/>
    </source>
</evidence>
<feature type="domain" description="EGF-like" evidence="7">
    <location>
        <begin position="236"/>
        <end position="271"/>
    </location>
</feature>
<dbReference type="PANTHER" id="PTHR24052">
    <property type="entry name" value="DELTA-RELATED"/>
    <property type="match status" value="1"/>
</dbReference>
<evidence type="ECO:0000259" key="7">
    <source>
        <dbReference type="PROSITE" id="PS50026"/>
    </source>
</evidence>
<dbReference type="SMART" id="SM00181">
    <property type="entry name" value="EGF"/>
    <property type="match status" value="6"/>
</dbReference>
<dbReference type="EMBL" id="JBHFQA010000009">
    <property type="protein sequence ID" value="KAL2093260.1"/>
    <property type="molecule type" value="Genomic_DNA"/>
</dbReference>
<dbReference type="PROSITE" id="PS50026">
    <property type="entry name" value="EGF_3"/>
    <property type="match status" value="3"/>
</dbReference>
<dbReference type="Proteomes" id="UP001591681">
    <property type="component" value="Unassembled WGS sequence"/>
</dbReference>
<dbReference type="InterPro" id="IPR000742">
    <property type="entry name" value="EGF"/>
</dbReference>
<dbReference type="FunFam" id="2.170.300.10:FF:000041">
    <property type="entry name" value="Tyrosine protein kinase receptor tie-1, putative"/>
    <property type="match status" value="1"/>
</dbReference>
<dbReference type="Gene3D" id="2.10.25.10">
    <property type="entry name" value="Laminin"/>
    <property type="match status" value="1"/>
</dbReference>
<organism evidence="8 9">
    <name type="scientific">Coilia grayii</name>
    <name type="common">Gray's grenadier anchovy</name>
    <dbReference type="NCBI Taxonomy" id="363190"/>
    <lineage>
        <taxon>Eukaryota</taxon>
        <taxon>Metazoa</taxon>
        <taxon>Chordata</taxon>
        <taxon>Craniata</taxon>
        <taxon>Vertebrata</taxon>
        <taxon>Euteleostomi</taxon>
        <taxon>Actinopterygii</taxon>
        <taxon>Neopterygii</taxon>
        <taxon>Teleostei</taxon>
        <taxon>Clupei</taxon>
        <taxon>Clupeiformes</taxon>
        <taxon>Clupeoidei</taxon>
        <taxon>Engraulidae</taxon>
        <taxon>Coilinae</taxon>
        <taxon>Coilia</taxon>
    </lineage>
</organism>
<dbReference type="FunFam" id="2.170.300.10:FF:000006">
    <property type="entry name" value="Multiple epidermal growth factor-like domains protein 11"/>
    <property type="match status" value="1"/>
</dbReference>
<feature type="region of interest" description="Disordered" evidence="6">
    <location>
        <begin position="54"/>
        <end position="74"/>
    </location>
</feature>
<feature type="disulfide bond" evidence="5">
    <location>
        <begin position="261"/>
        <end position="270"/>
    </location>
</feature>
<dbReference type="Pfam" id="PF12661">
    <property type="entry name" value="hEGF"/>
    <property type="match status" value="2"/>
</dbReference>
<keyword evidence="9" id="KW-1185">Reference proteome</keyword>
<evidence type="ECO:0000313" key="8">
    <source>
        <dbReference type="EMBL" id="KAL2093260.1"/>
    </source>
</evidence>
<comment type="caution">
    <text evidence="5">Lacks conserved residue(s) required for the propagation of feature annotation.</text>
</comment>
<dbReference type="PANTHER" id="PTHR24052:SF13">
    <property type="entry name" value="MULTIPLE EGF LIKE DOMAINS 11"/>
    <property type="match status" value="1"/>
</dbReference>
<evidence type="ECO:0000256" key="3">
    <source>
        <dbReference type="ARBA" id="ARBA00022737"/>
    </source>
</evidence>
<comment type="caution">
    <text evidence="8">The sequence shown here is derived from an EMBL/GenBank/DDBJ whole genome shotgun (WGS) entry which is preliminary data.</text>
</comment>
<keyword evidence="4 5" id="KW-1015">Disulfide bond</keyword>
<dbReference type="PROSITE" id="PS00022">
    <property type="entry name" value="EGF_1"/>
    <property type="match status" value="3"/>
</dbReference>
<dbReference type="PROSITE" id="PS01186">
    <property type="entry name" value="EGF_2"/>
    <property type="match status" value="1"/>
</dbReference>
<dbReference type="InterPro" id="IPR052485">
    <property type="entry name" value="MEGF_diff_regulators"/>
</dbReference>
<proteinExistence type="predicted"/>
<gene>
    <name evidence="8" type="ORF">ACEWY4_010572</name>
</gene>
<reference evidence="8 9" key="1">
    <citation type="submission" date="2024-09" db="EMBL/GenBank/DDBJ databases">
        <title>A chromosome-level genome assembly of Gray's grenadier anchovy, Coilia grayii.</title>
        <authorList>
            <person name="Fu Z."/>
        </authorList>
    </citation>
    <scope>NUCLEOTIDE SEQUENCE [LARGE SCALE GENOMIC DNA]</scope>
    <source>
        <strain evidence="8">G4</strain>
        <tissue evidence="8">Muscle</tissue>
    </source>
</reference>
<dbReference type="Pfam" id="PF00053">
    <property type="entry name" value="EGF_laminin"/>
    <property type="match status" value="3"/>
</dbReference>
<dbReference type="InterPro" id="IPR013032">
    <property type="entry name" value="EGF-like_CS"/>
</dbReference>
<feature type="domain" description="EGF-like" evidence="7">
    <location>
        <begin position="100"/>
        <end position="130"/>
    </location>
</feature>
<evidence type="ECO:0000256" key="4">
    <source>
        <dbReference type="ARBA" id="ARBA00023157"/>
    </source>
</evidence>